<dbReference type="EMBL" id="JAESIL010000033">
    <property type="protein sequence ID" value="MBL3578410.1"/>
    <property type="molecule type" value="Genomic_DNA"/>
</dbReference>
<accession>A0ABS1RFI1</accession>
<proteinExistence type="predicted"/>
<evidence type="ECO:0000313" key="1">
    <source>
        <dbReference type="EMBL" id="MBL3578410.1"/>
    </source>
</evidence>
<reference evidence="2" key="1">
    <citation type="submission" date="2021-01" db="EMBL/GenBank/DDBJ databases">
        <title>Draft genomes of Rhodovulum sulfidophilum.</title>
        <authorList>
            <person name="Guzman M.S."/>
        </authorList>
    </citation>
    <scope>NUCLEOTIDE SEQUENCE [LARGE SCALE GENOMIC DNA]</scope>
    <source>
        <strain evidence="2">AB19</strain>
    </source>
</reference>
<name>A0ABS1RFI1_9RHOB</name>
<comment type="caution">
    <text evidence="1">The sequence shown here is derived from an EMBL/GenBank/DDBJ whole genome shotgun (WGS) entry which is preliminary data.</text>
</comment>
<dbReference type="RefSeq" id="WP_075783976.1">
    <property type="nucleotide sequence ID" value="NZ_JAESIL010000033.1"/>
</dbReference>
<dbReference type="Proteomes" id="UP000635853">
    <property type="component" value="Unassembled WGS sequence"/>
</dbReference>
<sequence>MRSRVALQCAAFAAALSARSDVLKPADLDDLERQAALAGQDNPLTAPISRFVATCRAARGDRKTLEDAGIALSEAVRVDTLPEPPDGHRRDIHG</sequence>
<keyword evidence="2" id="KW-1185">Reference proteome</keyword>
<evidence type="ECO:0000313" key="2">
    <source>
        <dbReference type="Proteomes" id="UP000635853"/>
    </source>
</evidence>
<organism evidence="1 2">
    <name type="scientific">Rhodovulum visakhapatnamense</name>
    <dbReference type="NCBI Taxonomy" id="364297"/>
    <lineage>
        <taxon>Bacteria</taxon>
        <taxon>Pseudomonadati</taxon>
        <taxon>Pseudomonadota</taxon>
        <taxon>Alphaproteobacteria</taxon>
        <taxon>Rhodobacterales</taxon>
        <taxon>Paracoccaceae</taxon>
        <taxon>Rhodovulum</taxon>
    </lineage>
</organism>
<gene>
    <name evidence="1" type="ORF">JMJ92_09615</name>
</gene>
<protein>
    <submittedName>
        <fullName evidence="1">Uncharacterized protein</fullName>
    </submittedName>
</protein>